<dbReference type="InterPro" id="IPR056642">
    <property type="entry name" value="DUF7740"/>
</dbReference>
<accession>A0A2H4JAW9</accession>
<dbReference type="InterPro" id="IPR036390">
    <property type="entry name" value="WH_DNA-bd_sf"/>
</dbReference>
<protein>
    <recommendedName>
        <fullName evidence="1">DUF7740 domain-containing protein</fullName>
    </recommendedName>
</protein>
<dbReference type="EMBL" id="MF417932">
    <property type="protein sequence ID" value="ASN71779.1"/>
    <property type="molecule type" value="Genomic_DNA"/>
</dbReference>
<evidence type="ECO:0000259" key="1">
    <source>
        <dbReference type="Pfam" id="PF24886"/>
    </source>
</evidence>
<evidence type="ECO:0000313" key="2">
    <source>
        <dbReference type="EMBL" id="ASN71779.1"/>
    </source>
</evidence>
<gene>
    <name evidence="2" type="ORF">3S12_45</name>
</gene>
<organism evidence="2">
    <name type="scientific">uncultured Caudovirales phage</name>
    <dbReference type="NCBI Taxonomy" id="2100421"/>
    <lineage>
        <taxon>Viruses</taxon>
        <taxon>Duplodnaviria</taxon>
        <taxon>Heunggongvirae</taxon>
        <taxon>Uroviricota</taxon>
        <taxon>Caudoviricetes</taxon>
        <taxon>Peduoviridae</taxon>
        <taxon>Maltschvirus</taxon>
        <taxon>Maltschvirus maltsch</taxon>
    </lineage>
</organism>
<reference evidence="2" key="1">
    <citation type="submission" date="2017-06" db="EMBL/GenBank/DDBJ databases">
        <title>Novel phages from South African skin metaviromes.</title>
        <authorList>
            <person name="van Zyl L.J."/>
            <person name="Abrahams Y."/>
            <person name="Stander E.A."/>
            <person name="Kirby B.M."/>
            <person name="Clavaud C."/>
            <person name="Farcet C."/>
            <person name="Breton L."/>
            <person name="Trindade M.I."/>
        </authorList>
    </citation>
    <scope>NUCLEOTIDE SEQUENCE</scope>
</reference>
<sequence length="132" mass="14148">MNLLRYLTSPAGITVAELAARTGASVVQVRAGLVALEAAGEAVRERGAVGQPHRWWRVGARPLGKLDVLLAMVLAARLHPGAKRLRAVFDRLAHRSADPAVSQILAMARRSSAPHQLAEQALRFYAEEVGLG</sequence>
<dbReference type="Pfam" id="PF24886">
    <property type="entry name" value="DUF7740"/>
    <property type="match status" value="1"/>
</dbReference>
<dbReference type="SUPFAM" id="SSF46785">
    <property type="entry name" value="Winged helix' DNA-binding domain"/>
    <property type="match status" value="1"/>
</dbReference>
<name>A0A2H4JAW9_9CAUD</name>
<feature type="domain" description="DUF7740" evidence="1">
    <location>
        <begin position="66"/>
        <end position="117"/>
    </location>
</feature>
<proteinExistence type="predicted"/>